<protein>
    <submittedName>
        <fullName evidence="2">Uncharacterized protein</fullName>
    </submittedName>
</protein>
<evidence type="ECO:0000313" key="3">
    <source>
        <dbReference type="Proteomes" id="UP000269721"/>
    </source>
</evidence>
<dbReference type="OrthoDB" id="19232at2759"/>
<dbReference type="SUPFAM" id="SSF48371">
    <property type="entry name" value="ARM repeat"/>
    <property type="match status" value="1"/>
</dbReference>
<gene>
    <name evidence="2" type="ORF">BDK51DRAFT_31122</name>
</gene>
<dbReference type="InterPro" id="IPR016024">
    <property type="entry name" value="ARM-type_fold"/>
</dbReference>
<reference evidence="3" key="1">
    <citation type="journal article" date="2018" name="Nat. Microbiol.">
        <title>Leveraging single-cell genomics to expand the fungal tree of life.</title>
        <authorList>
            <person name="Ahrendt S.R."/>
            <person name="Quandt C.A."/>
            <person name="Ciobanu D."/>
            <person name="Clum A."/>
            <person name="Salamov A."/>
            <person name="Andreopoulos B."/>
            <person name="Cheng J.F."/>
            <person name="Woyke T."/>
            <person name="Pelin A."/>
            <person name="Henrissat B."/>
            <person name="Reynolds N.K."/>
            <person name="Benny G.L."/>
            <person name="Smith M.E."/>
            <person name="James T.Y."/>
            <person name="Grigoriev I.V."/>
        </authorList>
    </citation>
    <scope>NUCLEOTIDE SEQUENCE [LARGE SCALE GENOMIC DNA]</scope>
</reference>
<dbReference type="AlphaFoldDB" id="A0A4P9WCZ7"/>
<comment type="similarity">
    <text evidence="1">Belongs to the EFR3 family.</text>
</comment>
<dbReference type="GO" id="GO:0072659">
    <property type="term" value="P:protein localization to plasma membrane"/>
    <property type="evidence" value="ECO:0007669"/>
    <property type="project" value="InterPro"/>
</dbReference>
<organism evidence="2 3">
    <name type="scientific">Blyttiomyces helicus</name>
    <dbReference type="NCBI Taxonomy" id="388810"/>
    <lineage>
        <taxon>Eukaryota</taxon>
        <taxon>Fungi</taxon>
        <taxon>Fungi incertae sedis</taxon>
        <taxon>Chytridiomycota</taxon>
        <taxon>Chytridiomycota incertae sedis</taxon>
        <taxon>Chytridiomycetes</taxon>
        <taxon>Chytridiomycetes incertae sedis</taxon>
        <taxon>Blyttiomyces</taxon>
    </lineage>
</organism>
<dbReference type="InterPro" id="IPR049150">
    <property type="entry name" value="EFR3_HEAT-like_rpt"/>
</dbReference>
<dbReference type="PANTHER" id="PTHR47766:SF1">
    <property type="entry name" value="PROTEIN EFR3"/>
    <property type="match status" value="1"/>
</dbReference>
<dbReference type="InterPro" id="IPR039786">
    <property type="entry name" value="EFR3"/>
</dbReference>
<dbReference type="EMBL" id="KZ996471">
    <property type="protein sequence ID" value="RKO88800.1"/>
    <property type="molecule type" value="Genomic_DNA"/>
</dbReference>
<evidence type="ECO:0000313" key="2">
    <source>
        <dbReference type="EMBL" id="RKO88800.1"/>
    </source>
</evidence>
<dbReference type="Proteomes" id="UP000269721">
    <property type="component" value="Unassembled WGS sequence"/>
</dbReference>
<name>A0A4P9WCZ7_9FUNG</name>
<accession>A0A4P9WCZ7</accession>
<evidence type="ECO:0000256" key="1">
    <source>
        <dbReference type="ARBA" id="ARBA00010216"/>
    </source>
</evidence>
<dbReference type="Pfam" id="PF21072">
    <property type="entry name" value="EFR3"/>
    <property type="match status" value="1"/>
</dbReference>
<sequence>MHLFCSVWFHNHAKLISAVYPTEPGEEGPKSAPLSYLVHYASSKPNKLPRIGGWLEKRIKADMRKNKTVTVSPTPSYIKVSLQIVNSILHECNRHANLFSKNILRIVNQVLNSPDPDLVTCATTTSRDFISDSEYDNIFAEVVTKYSALAVFATSDILLQHKSRLSGLRAIEAVASSQVFSAGGKTEGLVPFILSGILANIRDPTTAEMRTSRSRHSQGKSSDRWSITDDYMTDVELESTADDCMKELFCKGNVNSLKTLLAPILKEIDTKMKENKWKSTQVRHIMKSVTAALQPQYYHVLLSAVIQRLEDPVICSSQTAKTTLVDTLTYLFVSGGGSVGLTILELLSTLIGHLQASAQIQAAGNVAEDVNVTVDALVESIGSLAINVVYPDQINDIVAFIANRLRLGGDASRPSTVPDPAVVLPVSMADPLLNQIRCNLLRSLANVVAKRYDVVGAGGHSKRSSIMRNPVNYALLMPMLVFVEDESIDVRINFYNFLFKLMMLEIAEIALPAPPEPTRLFTNALHTRLYLHATSPTATPVDFAIVGTLLSALLRRHRSMELISALPVVLRLERAAADPSAVPSASRRRAIGNIAVEYLAVVADEFKNTALTEFVNK</sequence>
<keyword evidence="3" id="KW-1185">Reference proteome</keyword>
<dbReference type="PANTHER" id="PTHR47766">
    <property type="entry name" value="PROTEIN EFR3"/>
    <property type="match status" value="1"/>
</dbReference>
<proteinExistence type="inferred from homology"/>
<feature type="non-terminal residue" evidence="2">
    <location>
        <position position="617"/>
    </location>
</feature>